<organism evidence="6 7">
    <name type="scientific">Monosiga brevicollis</name>
    <name type="common">Choanoflagellate</name>
    <dbReference type="NCBI Taxonomy" id="81824"/>
    <lineage>
        <taxon>Eukaryota</taxon>
        <taxon>Choanoflagellata</taxon>
        <taxon>Craspedida</taxon>
        <taxon>Salpingoecidae</taxon>
        <taxon>Monosiga</taxon>
    </lineage>
</organism>
<keyword evidence="7" id="KW-1185">Reference proteome</keyword>
<dbReference type="GO" id="GO:0048038">
    <property type="term" value="F:quinone binding"/>
    <property type="evidence" value="ECO:0000318"/>
    <property type="project" value="GO_Central"/>
</dbReference>
<evidence type="ECO:0000256" key="2">
    <source>
        <dbReference type="ARBA" id="ARBA00023002"/>
    </source>
</evidence>
<dbReference type="SMART" id="SM00822">
    <property type="entry name" value="PKS_KR"/>
    <property type="match status" value="1"/>
</dbReference>
<dbReference type="OMA" id="CQKHMVD"/>
<dbReference type="InterPro" id="IPR020904">
    <property type="entry name" value="Sc_DH/Rdtase_CS"/>
</dbReference>
<protein>
    <recommendedName>
        <fullName evidence="5">Ketoreductase domain-containing protein</fullName>
    </recommendedName>
</protein>
<accession>A9UPE4</accession>
<comment type="similarity">
    <text evidence="1 4">Belongs to the short-chain dehydrogenases/reductases (SDR) family.</text>
</comment>
<dbReference type="InterPro" id="IPR036291">
    <property type="entry name" value="NAD(P)-bd_dom_sf"/>
</dbReference>
<dbReference type="RefSeq" id="XP_001742167.1">
    <property type="nucleotide sequence ID" value="XM_001742115.1"/>
</dbReference>
<dbReference type="eggNOG" id="KOG1200">
    <property type="taxonomic scope" value="Eukaryota"/>
</dbReference>
<evidence type="ECO:0000313" key="7">
    <source>
        <dbReference type="Proteomes" id="UP000001357"/>
    </source>
</evidence>
<gene>
    <name evidence="6" type="ORF">MONBRDRAFT_19102</name>
</gene>
<evidence type="ECO:0000256" key="1">
    <source>
        <dbReference type="ARBA" id="ARBA00006484"/>
    </source>
</evidence>
<dbReference type="PRINTS" id="PR00080">
    <property type="entry name" value="SDRFAMILY"/>
</dbReference>
<evidence type="ECO:0000313" key="6">
    <source>
        <dbReference type="EMBL" id="EDQ92405.1"/>
    </source>
</evidence>
<dbReference type="AlphaFoldDB" id="A9UPE4"/>
<dbReference type="InParanoid" id="A9UPE4"/>
<proteinExistence type="inferred from homology"/>
<dbReference type="SUPFAM" id="SSF51735">
    <property type="entry name" value="NAD(P)-binding Rossmann-fold domains"/>
    <property type="match status" value="1"/>
</dbReference>
<feature type="domain" description="Ketoreductase" evidence="5">
    <location>
        <begin position="7"/>
        <end position="188"/>
    </location>
</feature>
<dbReference type="FunFam" id="3.40.50.720:FF:000173">
    <property type="entry name" value="3-oxoacyl-[acyl-carrier protein] reductase"/>
    <property type="match status" value="1"/>
</dbReference>
<dbReference type="Proteomes" id="UP000001357">
    <property type="component" value="Unassembled WGS sequence"/>
</dbReference>
<evidence type="ECO:0000256" key="4">
    <source>
        <dbReference type="RuleBase" id="RU000363"/>
    </source>
</evidence>
<dbReference type="GO" id="GO:0006633">
    <property type="term" value="P:fatty acid biosynthetic process"/>
    <property type="evidence" value="ECO:0000318"/>
    <property type="project" value="GO_Central"/>
</dbReference>
<dbReference type="PANTHER" id="PTHR24321">
    <property type="entry name" value="DEHYDROGENASES, SHORT CHAIN"/>
    <property type="match status" value="1"/>
</dbReference>
<name>A9UPE4_MONBE</name>
<dbReference type="PROSITE" id="PS00061">
    <property type="entry name" value="ADH_SHORT"/>
    <property type="match status" value="1"/>
</dbReference>
<keyword evidence="3" id="KW-0520">NAD</keyword>
<dbReference type="InterPro" id="IPR057326">
    <property type="entry name" value="KR_dom"/>
</dbReference>
<dbReference type="PANTHER" id="PTHR24321:SF8">
    <property type="entry name" value="ESTRADIOL 17-BETA-DEHYDROGENASE 8-RELATED"/>
    <property type="match status" value="1"/>
</dbReference>
<dbReference type="EMBL" id="CH991543">
    <property type="protein sequence ID" value="EDQ92405.1"/>
    <property type="molecule type" value="Genomic_DNA"/>
</dbReference>
<evidence type="ECO:0000259" key="5">
    <source>
        <dbReference type="SMART" id="SM00822"/>
    </source>
</evidence>
<dbReference type="STRING" id="81824.A9UPE4"/>
<reference evidence="6 7" key="1">
    <citation type="journal article" date="2008" name="Nature">
        <title>The genome of the choanoflagellate Monosiga brevicollis and the origin of metazoans.</title>
        <authorList>
            <consortium name="JGI Sequencing"/>
            <person name="King N."/>
            <person name="Westbrook M.J."/>
            <person name="Young S.L."/>
            <person name="Kuo A."/>
            <person name="Abedin M."/>
            <person name="Chapman J."/>
            <person name="Fairclough S."/>
            <person name="Hellsten U."/>
            <person name="Isogai Y."/>
            <person name="Letunic I."/>
            <person name="Marr M."/>
            <person name="Pincus D."/>
            <person name="Putnam N."/>
            <person name="Rokas A."/>
            <person name="Wright K.J."/>
            <person name="Zuzow R."/>
            <person name="Dirks W."/>
            <person name="Good M."/>
            <person name="Goodstein D."/>
            <person name="Lemons D."/>
            <person name="Li W."/>
            <person name="Lyons J.B."/>
            <person name="Morris A."/>
            <person name="Nichols S."/>
            <person name="Richter D.J."/>
            <person name="Salamov A."/>
            <person name="Bork P."/>
            <person name="Lim W.A."/>
            <person name="Manning G."/>
            <person name="Miller W.T."/>
            <person name="McGinnis W."/>
            <person name="Shapiro H."/>
            <person name="Tjian R."/>
            <person name="Grigoriev I.V."/>
            <person name="Rokhsar D."/>
        </authorList>
    </citation>
    <scope>NUCLEOTIDE SEQUENCE [LARGE SCALE GENOMIC DNA]</scope>
    <source>
        <strain evidence="7">MX1 / ATCC 50154</strain>
    </source>
</reference>
<dbReference type="Pfam" id="PF00106">
    <property type="entry name" value="adh_short"/>
    <property type="match status" value="1"/>
</dbReference>
<dbReference type="InterPro" id="IPR002347">
    <property type="entry name" value="SDR_fam"/>
</dbReference>
<dbReference type="PRINTS" id="PR00081">
    <property type="entry name" value="GDHRDH"/>
</dbReference>
<sequence length="250" mass="26528">MQRFADQVAIITGGADGLGRSIAARLSNEGAAVAIFDFNEVKMAEVKAELEAAGRRVATLKVDISDEDAVRQAIEQVVEQFGRLDITINCAGIVGPTGKKLQDIEGADFDKVIAINLRGSFNMTKYSLPHMLKNNYGRILLIASIAGKEGNAGMCAYSTSKAGVIGLTKSVGKEYAETGITVNALAPAVIRTAMVEGMPAEQVKYMTDKIPMKRCGALDEVASTAAFIVSKEASFNTGFCFDLTGGRAVY</sequence>
<evidence type="ECO:0000256" key="3">
    <source>
        <dbReference type="ARBA" id="ARBA00023027"/>
    </source>
</evidence>
<dbReference type="FunCoup" id="A9UPE4">
    <property type="interactions" value="117"/>
</dbReference>
<dbReference type="Gene3D" id="3.40.50.720">
    <property type="entry name" value="NAD(P)-binding Rossmann-like Domain"/>
    <property type="match status" value="1"/>
</dbReference>
<dbReference type="GeneID" id="5888067"/>
<dbReference type="KEGG" id="mbr:MONBRDRAFT_19102"/>
<dbReference type="GO" id="GO:0016616">
    <property type="term" value="F:oxidoreductase activity, acting on the CH-OH group of donors, NAD or NADP as acceptor"/>
    <property type="evidence" value="ECO:0000318"/>
    <property type="project" value="GO_Central"/>
</dbReference>
<keyword evidence="2" id="KW-0560">Oxidoreductase</keyword>